<proteinExistence type="predicted"/>
<dbReference type="AlphaFoldDB" id="A0A1I0TX12"/>
<accession>A0A1I0TX12</accession>
<evidence type="ECO:0000313" key="2">
    <source>
        <dbReference type="Proteomes" id="UP000198836"/>
    </source>
</evidence>
<sequence>MTMKRTVPLSSPPLRHRAGRLLAALRSRLREKAVKALQKLEARMSLGQKKVALILLCALAGGYCSYLLLRAAGAGPPAAATFILPPNHDMPGLPMPPVSDSTQHYLKTTKK</sequence>
<dbReference type="EMBL" id="FOJM01000016">
    <property type="protein sequence ID" value="SFA56479.1"/>
    <property type="molecule type" value="Genomic_DNA"/>
</dbReference>
<keyword evidence="2" id="KW-1185">Reference proteome</keyword>
<reference evidence="2" key="1">
    <citation type="submission" date="2016-10" db="EMBL/GenBank/DDBJ databases">
        <authorList>
            <person name="Varghese N."/>
            <person name="Submissions S."/>
        </authorList>
    </citation>
    <scope>NUCLEOTIDE SEQUENCE [LARGE SCALE GENOMIC DNA]</scope>
    <source>
        <strain evidence="2">DSM 18130</strain>
    </source>
</reference>
<organism evidence="1 2">
    <name type="scientific">Pedobacter suwonensis</name>
    <dbReference type="NCBI Taxonomy" id="332999"/>
    <lineage>
        <taxon>Bacteria</taxon>
        <taxon>Pseudomonadati</taxon>
        <taxon>Bacteroidota</taxon>
        <taxon>Sphingobacteriia</taxon>
        <taxon>Sphingobacteriales</taxon>
        <taxon>Sphingobacteriaceae</taxon>
        <taxon>Pedobacter</taxon>
    </lineage>
</organism>
<name>A0A1I0TX12_9SPHI</name>
<gene>
    <name evidence="1" type="ORF">SAMN04488511_11613</name>
</gene>
<protein>
    <submittedName>
        <fullName evidence="1">Uncharacterized protein</fullName>
    </submittedName>
</protein>
<evidence type="ECO:0000313" key="1">
    <source>
        <dbReference type="EMBL" id="SFA56479.1"/>
    </source>
</evidence>
<dbReference type="STRING" id="332999.SAMN04488511_11613"/>
<dbReference type="Proteomes" id="UP000198836">
    <property type="component" value="Unassembled WGS sequence"/>
</dbReference>